<dbReference type="InterPro" id="IPR002048">
    <property type="entry name" value="EF_hand_dom"/>
</dbReference>
<dbReference type="Proteomes" id="UP000597459">
    <property type="component" value="Unassembled WGS sequence"/>
</dbReference>
<evidence type="ECO:0000313" key="3">
    <source>
        <dbReference type="Proteomes" id="UP000597459"/>
    </source>
</evidence>
<sequence>MRPCVYDSHRRREKALFPCGLRIMSRSFLASAVVGSLLSGCSAAPKPGSSEELAERQSTFEKVDANHDGHISWDEFRVGVTAILEKENSWRAAGFRTMFPGQQQSILRSNFDKMDTGHKGYLVFSEWKDE</sequence>
<reference evidence="2" key="1">
    <citation type="submission" date="2019-11" db="EMBL/GenBank/DDBJ databases">
        <title>Description of new Acetobacter species.</title>
        <authorList>
            <person name="Cleenwerck I."/>
            <person name="Sombolestani A.S."/>
        </authorList>
    </citation>
    <scope>NUCLEOTIDE SEQUENCE</scope>
    <source>
        <strain evidence="2">LMG 1626</strain>
    </source>
</reference>
<proteinExistence type="predicted"/>
<dbReference type="PROSITE" id="PS00018">
    <property type="entry name" value="EF_HAND_1"/>
    <property type="match status" value="1"/>
</dbReference>
<dbReference type="InterPro" id="IPR018247">
    <property type="entry name" value="EF_Hand_1_Ca_BS"/>
</dbReference>
<organism evidence="2 3">
    <name type="scientific">Acetobacter estunensis</name>
    <dbReference type="NCBI Taxonomy" id="104097"/>
    <lineage>
        <taxon>Bacteria</taxon>
        <taxon>Pseudomonadati</taxon>
        <taxon>Pseudomonadota</taxon>
        <taxon>Alphaproteobacteria</taxon>
        <taxon>Acetobacterales</taxon>
        <taxon>Acetobacteraceae</taxon>
        <taxon>Acetobacter</taxon>
    </lineage>
</organism>
<feature type="domain" description="EF-hand" evidence="1">
    <location>
        <begin position="51"/>
        <end position="86"/>
    </location>
</feature>
<name>A0A967B609_9PROT</name>
<evidence type="ECO:0000313" key="2">
    <source>
        <dbReference type="EMBL" id="NHO53460.1"/>
    </source>
</evidence>
<dbReference type="Pfam" id="PF13202">
    <property type="entry name" value="EF-hand_5"/>
    <property type="match status" value="1"/>
</dbReference>
<comment type="caution">
    <text evidence="2">The sequence shown here is derived from an EMBL/GenBank/DDBJ whole genome shotgun (WGS) entry which is preliminary data.</text>
</comment>
<dbReference type="Gene3D" id="1.10.238.10">
    <property type="entry name" value="EF-hand"/>
    <property type="match status" value="1"/>
</dbReference>
<protein>
    <submittedName>
        <fullName evidence="2">EF-hand domain-containing protein</fullName>
    </submittedName>
</protein>
<dbReference type="SUPFAM" id="SSF47473">
    <property type="entry name" value="EF-hand"/>
    <property type="match status" value="1"/>
</dbReference>
<dbReference type="InterPro" id="IPR011992">
    <property type="entry name" value="EF-hand-dom_pair"/>
</dbReference>
<accession>A0A967B609</accession>
<dbReference type="AlphaFoldDB" id="A0A967B609"/>
<keyword evidence="3" id="KW-1185">Reference proteome</keyword>
<dbReference type="GO" id="GO:0005509">
    <property type="term" value="F:calcium ion binding"/>
    <property type="evidence" value="ECO:0007669"/>
    <property type="project" value="InterPro"/>
</dbReference>
<evidence type="ECO:0000259" key="1">
    <source>
        <dbReference type="PROSITE" id="PS50222"/>
    </source>
</evidence>
<dbReference type="EMBL" id="WOTH01000008">
    <property type="protein sequence ID" value="NHO53460.1"/>
    <property type="molecule type" value="Genomic_DNA"/>
</dbReference>
<gene>
    <name evidence="2" type="ORF">GOB87_05705</name>
</gene>
<dbReference type="PROSITE" id="PS50222">
    <property type="entry name" value="EF_HAND_2"/>
    <property type="match status" value="1"/>
</dbReference>